<dbReference type="Pfam" id="PF00784">
    <property type="entry name" value="MyTH4"/>
    <property type="match status" value="1"/>
</dbReference>
<feature type="region of interest" description="Disordered" evidence="8">
    <location>
        <begin position="301"/>
        <end position="367"/>
    </location>
</feature>
<evidence type="ECO:0000313" key="12">
    <source>
        <dbReference type="EnsemblMetazoa" id="XP_016970818.1"/>
    </source>
</evidence>
<dbReference type="OrthoDB" id="437889at2759"/>
<evidence type="ECO:0000256" key="4">
    <source>
        <dbReference type="ARBA" id="ARBA00022737"/>
    </source>
</evidence>
<dbReference type="Gene3D" id="1.25.40.530">
    <property type="entry name" value="MyTH4 domain"/>
    <property type="match status" value="1"/>
</dbReference>
<dbReference type="GO" id="GO:0005856">
    <property type="term" value="C:cytoskeleton"/>
    <property type="evidence" value="ECO:0007669"/>
    <property type="project" value="InterPro"/>
</dbReference>
<dbReference type="InterPro" id="IPR036020">
    <property type="entry name" value="WW_dom_sf"/>
</dbReference>
<feature type="region of interest" description="Disordered" evidence="8">
    <location>
        <begin position="384"/>
        <end position="510"/>
    </location>
</feature>
<dbReference type="FunFam" id="1.10.555.10:FF:000011">
    <property type="entry name" value="Rho GTPase-activating protein 39"/>
    <property type="match status" value="1"/>
</dbReference>
<dbReference type="FunFam" id="2.20.70.10:FF:000022">
    <property type="entry name" value="Rho GTPase activating protein 39"/>
    <property type="match status" value="1"/>
</dbReference>
<dbReference type="GO" id="GO:0005634">
    <property type="term" value="C:nucleus"/>
    <property type="evidence" value="ECO:0007669"/>
    <property type="project" value="UniProtKB-SubCell"/>
</dbReference>
<dbReference type="SMART" id="SM00324">
    <property type="entry name" value="RhoGAP"/>
    <property type="match status" value="1"/>
</dbReference>
<dbReference type="Gene3D" id="1.10.555.10">
    <property type="entry name" value="Rho GTPase activation protein"/>
    <property type="match status" value="1"/>
</dbReference>
<dbReference type="CTD" id="42496"/>
<evidence type="ECO:0000256" key="6">
    <source>
        <dbReference type="ARBA" id="ARBA00023242"/>
    </source>
</evidence>
<evidence type="ECO:0000256" key="8">
    <source>
        <dbReference type="SAM" id="MobiDB-lite"/>
    </source>
</evidence>
<feature type="compositionally biased region" description="Polar residues" evidence="8">
    <location>
        <begin position="177"/>
        <end position="189"/>
    </location>
</feature>
<dbReference type="SUPFAM" id="SSF48350">
    <property type="entry name" value="GTPase activation domain, GAP"/>
    <property type="match status" value="1"/>
</dbReference>
<dbReference type="PROSITE" id="PS50020">
    <property type="entry name" value="WW_DOMAIN_2"/>
    <property type="match status" value="1"/>
</dbReference>
<protein>
    <recommendedName>
        <fullName evidence="7">Rho GTPase-activating protein 39</fullName>
    </recommendedName>
</protein>
<dbReference type="RefSeq" id="XP_016970818.1">
    <property type="nucleotide sequence ID" value="XM_017115329.1"/>
</dbReference>
<evidence type="ECO:0000256" key="7">
    <source>
        <dbReference type="ARBA" id="ARBA00070269"/>
    </source>
</evidence>
<feature type="region of interest" description="Disordered" evidence="8">
    <location>
        <begin position="755"/>
        <end position="888"/>
    </location>
</feature>
<gene>
    <name evidence="14" type="primary">LOC108038510</name>
    <name evidence="12" type="synonym">108038510</name>
</gene>
<feature type="compositionally biased region" description="Low complexity" evidence="8">
    <location>
        <begin position="334"/>
        <end position="351"/>
    </location>
</feature>
<organism evidence="14">
    <name type="scientific">Drosophila rhopaloa</name>
    <name type="common">Fruit fly</name>
    <dbReference type="NCBI Taxonomy" id="1041015"/>
    <lineage>
        <taxon>Eukaryota</taxon>
        <taxon>Metazoa</taxon>
        <taxon>Ecdysozoa</taxon>
        <taxon>Arthropoda</taxon>
        <taxon>Hexapoda</taxon>
        <taxon>Insecta</taxon>
        <taxon>Pterygota</taxon>
        <taxon>Neoptera</taxon>
        <taxon>Endopterygota</taxon>
        <taxon>Diptera</taxon>
        <taxon>Brachycera</taxon>
        <taxon>Muscomorpha</taxon>
        <taxon>Ephydroidea</taxon>
        <taxon>Drosophilidae</taxon>
        <taxon>Drosophila</taxon>
        <taxon>Sophophora</taxon>
    </lineage>
</organism>
<feature type="compositionally biased region" description="Polar residues" evidence="8">
    <location>
        <begin position="301"/>
        <end position="322"/>
    </location>
</feature>
<feature type="compositionally biased region" description="Gly residues" evidence="8">
    <location>
        <begin position="352"/>
        <end position="361"/>
    </location>
</feature>
<feature type="region of interest" description="Disordered" evidence="8">
    <location>
        <begin position="90"/>
        <end position="255"/>
    </location>
</feature>
<feature type="compositionally biased region" description="Low complexity" evidence="8">
    <location>
        <begin position="454"/>
        <end position="467"/>
    </location>
</feature>
<reference evidence="13" key="1">
    <citation type="journal article" date="2021" name="Elife">
        <title>Highly contiguous assemblies of 101 drosophilid genomes.</title>
        <authorList>
            <person name="Kim B.Y."/>
            <person name="Wang J.R."/>
            <person name="Miller D.E."/>
            <person name="Barmina O."/>
            <person name="Delaney E."/>
            <person name="Thompson A."/>
            <person name="Comeault A.A."/>
            <person name="Peede D."/>
            <person name="D'Agostino E.R."/>
            <person name="Pelaez J."/>
            <person name="Aguilar J.M."/>
            <person name="Haji D."/>
            <person name="Matsunaga T."/>
            <person name="Armstrong E.E."/>
            <person name="Zych M."/>
            <person name="Ogawa Y."/>
            <person name="Stamenkovic-Radak M."/>
            <person name="Jelic M."/>
            <person name="Veselinovic M.S."/>
            <person name="Tanaskovic M."/>
            <person name="Eric P."/>
            <person name="Gao J.J."/>
            <person name="Katoh T.K."/>
            <person name="Toda M.J."/>
            <person name="Watabe H."/>
            <person name="Watada M."/>
            <person name="Davis J.S."/>
            <person name="Moyle L.C."/>
            <person name="Manoli G."/>
            <person name="Bertolini E."/>
            <person name="Kostal V."/>
            <person name="Hawley R.S."/>
            <person name="Takahashi A."/>
            <person name="Jones C.D."/>
            <person name="Price D.K."/>
            <person name="Whiteman N."/>
            <person name="Kopp A."/>
            <person name="Matute D.R."/>
            <person name="Petrov D.A."/>
        </authorList>
    </citation>
    <scope>NUCLEOTIDE SEQUENCE [LARGE SCALE GENOMIC DNA]</scope>
</reference>
<feature type="compositionally biased region" description="Polar residues" evidence="8">
    <location>
        <begin position="491"/>
        <end position="507"/>
    </location>
</feature>
<feature type="compositionally biased region" description="Polar residues" evidence="8">
    <location>
        <begin position="545"/>
        <end position="569"/>
    </location>
</feature>
<evidence type="ECO:0000256" key="3">
    <source>
        <dbReference type="ARBA" id="ARBA00022553"/>
    </source>
</evidence>
<feature type="region of interest" description="Disordered" evidence="8">
    <location>
        <begin position="666"/>
        <end position="705"/>
    </location>
</feature>
<keyword evidence="3" id="KW-0597">Phosphoprotein</keyword>
<dbReference type="InterPro" id="IPR008936">
    <property type="entry name" value="Rho_GTPase_activation_prot"/>
</dbReference>
<dbReference type="SUPFAM" id="SSF51045">
    <property type="entry name" value="WW domain"/>
    <property type="match status" value="1"/>
</dbReference>
<proteinExistence type="predicted"/>
<dbReference type="PANTHER" id="PTHR45876:SF8">
    <property type="entry name" value="FI04035P"/>
    <property type="match status" value="1"/>
</dbReference>
<dbReference type="GO" id="GO:0007165">
    <property type="term" value="P:signal transduction"/>
    <property type="evidence" value="ECO:0007669"/>
    <property type="project" value="InterPro"/>
</dbReference>
<feature type="compositionally biased region" description="Basic and acidic residues" evidence="8">
    <location>
        <begin position="666"/>
        <end position="692"/>
    </location>
</feature>
<reference evidence="14" key="2">
    <citation type="submission" date="2025-04" db="UniProtKB">
        <authorList>
            <consortium name="RefSeq"/>
        </authorList>
    </citation>
    <scope>IDENTIFICATION</scope>
</reference>
<dbReference type="GeneID" id="108038510"/>
<dbReference type="InterPro" id="IPR038185">
    <property type="entry name" value="MyTH4_dom_sf"/>
</dbReference>
<keyword evidence="13" id="KW-1185">Reference proteome</keyword>
<dbReference type="InterPro" id="IPR001202">
    <property type="entry name" value="WW_dom"/>
</dbReference>
<dbReference type="OMA" id="FMEVSKW"/>
<dbReference type="InterPro" id="IPR000857">
    <property type="entry name" value="MyTH4_dom"/>
</dbReference>
<dbReference type="PANTHER" id="PTHR45876">
    <property type="entry name" value="FI04035P"/>
    <property type="match status" value="1"/>
</dbReference>
<name>A0A6P4E6F2_DRORH</name>
<evidence type="ECO:0000256" key="5">
    <source>
        <dbReference type="ARBA" id="ARBA00022990"/>
    </source>
</evidence>
<reference evidence="12" key="3">
    <citation type="submission" date="2025-05" db="UniProtKB">
        <authorList>
            <consortium name="EnsemblMetazoa"/>
        </authorList>
    </citation>
    <scope>IDENTIFICATION</scope>
</reference>
<comment type="subcellular location">
    <subcellularLocation>
        <location evidence="1">Nucleus</location>
    </subcellularLocation>
</comment>
<evidence type="ECO:0000256" key="1">
    <source>
        <dbReference type="ARBA" id="ARBA00004123"/>
    </source>
</evidence>
<accession>A0A6P4E6F2</accession>
<keyword evidence="2" id="KW-0343">GTPase activation</keyword>
<dbReference type="Gene3D" id="2.20.70.10">
    <property type="match status" value="1"/>
</dbReference>
<dbReference type="Pfam" id="PF00620">
    <property type="entry name" value="RhoGAP"/>
    <property type="match status" value="1"/>
</dbReference>
<feature type="domain" description="WW" evidence="9">
    <location>
        <begin position="51"/>
        <end position="78"/>
    </location>
</feature>
<dbReference type="SMART" id="SM00139">
    <property type="entry name" value="MyTH4"/>
    <property type="match status" value="1"/>
</dbReference>
<evidence type="ECO:0000259" key="9">
    <source>
        <dbReference type="PROSITE" id="PS50020"/>
    </source>
</evidence>
<keyword evidence="6" id="KW-0539">Nucleus</keyword>
<dbReference type="PROSITE" id="PS51016">
    <property type="entry name" value="MYTH4"/>
    <property type="match status" value="1"/>
</dbReference>
<feature type="domain" description="MyTH4" evidence="11">
    <location>
        <begin position="969"/>
        <end position="1137"/>
    </location>
</feature>
<dbReference type="GO" id="GO:0005737">
    <property type="term" value="C:cytoplasm"/>
    <property type="evidence" value="ECO:0007669"/>
    <property type="project" value="TreeGrafter"/>
</dbReference>
<dbReference type="Proteomes" id="UP001652680">
    <property type="component" value="Unassembled WGS sequence"/>
</dbReference>
<evidence type="ECO:0000256" key="2">
    <source>
        <dbReference type="ARBA" id="ARBA00022468"/>
    </source>
</evidence>
<feature type="compositionally biased region" description="Low complexity" evidence="8">
    <location>
        <begin position="405"/>
        <end position="415"/>
    </location>
</feature>
<dbReference type="FunFam" id="1.25.40.530:FF:000007">
    <property type="entry name" value="Rho GTPase-activating protein 39"/>
    <property type="match status" value="1"/>
</dbReference>
<feature type="region of interest" description="Disordered" evidence="8">
    <location>
        <begin position="530"/>
        <end position="630"/>
    </location>
</feature>
<evidence type="ECO:0000259" key="10">
    <source>
        <dbReference type="PROSITE" id="PS50238"/>
    </source>
</evidence>
<feature type="compositionally biased region" description="Low complexity" evidence="8">
    <location>
        <begin position="475"/>
        <end position="489"/>
    </location>
</feature>
<evidence type="ECO:0000313" key="14">
    <source>
        <dbReference type="RefSeq" id="XP_016970818.1"/>
    </source>
</evidence>
<feature type="compositionally biased region" description="Polar residues" evidence="8">
    <location>
        <begin position="835"/>
        <end position="847"/>
    </location>
</feature>
<feature type="compositionally biased region" description="Gly residues" evidence="8">
    <location>
        <begin position="443"/>
        <end position="453"/>
    </location>
</feature>
<evidence type="ECO:0000313" key="13">
    <source>
        <dbReference type="Proteomes" id="UP001652680"/>
    </source>
</evidence>
<feature type="compositionally biased region" description="Gly residues" evidence="8">
    <location>
        <begin position="594"/>
        <end position="607"/>
    </location>
</feature>
<keyword evidence="4" id="KW-0677">Repeat</keyword>
<dbReference type="EnsemblMetazoa" id="XM_017115329.2">
    <property type="protein sequence ID" value="XP_016970818.1"/>
    <property type="gene ID" value="LOC108038510"/>
</dbReference>
<evidence type="ECO:0000259" key="11">
    <source>
        <dbReference type="PROSITE" id="PS51016"/>
    </source>
</evidence>
<feature type="compositionally biased region" description="Low complexity" evidence="8">
    <location>
        <begin position="103"/>
        <end position="127"/>
    </location>
</feature>
<feature type="compositionally biased region" description="Polar residues" evidence="8">
    <location>
        <begin position="775"/>
        <end position="789"/>
    </location>
</feature>
<dbReference type="InterPro" id="IPR000198">
    <property type="entry name" value="RhoGAP_dom"/>
</dbReference>
<feature type="compositionally biased region" description="Low complexity" evidence="8">
    <location>
        <begin position="875"/>
        <end position="888"/>
    </location>
</feature>
<dbReference type="CDD" id="cd04389">
    <property type="entry name" value="RhoGAP_KIAA1688"/>
    <property type="match status" value="1"/>
</dbReference>
<keyword evidence="5" id="KW-0007">Acetylation</keyword>
<dbReference type="PROSITE" id="PS50238">
    <property type="entry name" value="RHOGAP"/>
    <property type="match status" value="1"/>
</dbReference>
<feature type="domain" description="Rho-GAP" evidence="10">
    <location>
        <begin position="1148"/>
        <end position="1338"/>
    </location>
</feature>
<feature type="compositionally biased region" description="Low complexity" evidence="8">
    <location>
        <begin position="578"/>
        <end position="587"/>
    </location>
</feature>
<dbReference type="GO" id="GO:0005096">
    <property type="term" value="F:GTPase activator activity"/>
    <property type="evidence" value="ECO:0007669"/>
    <property type="project" value="UniProtKB-KW"/>
</dbReference>
<sequence>MSSSCESRIEWVEIIEPRTKDHMYANLTTGECVWDPPEDVPIKRTDSSQWWELFDTNTQRFYYYNAATQKTVWHRPSKCDIIPLAKLQTLKQNTDPSERREQTTPQKQQQVQQQQQVQHPPQQQQQPSPMSGPNKKGRGQQRISGGNGMVASSEEKLTSSEVISSPRGRQSFRVGTGESSRSMEMQQHPQGYASRRSQDSCNQYKESGKSSDSSLSSAHGYRRFNDGGVPGSGHPDSLRLGSLQKHQRGSGKDNGAFEMLQESTSSHNLPHGSTSTSSSYAGGSGYGDKYFDHQLLPNHLQGYSSKSSDIASPTHSIHTPQSQKKKMSPDAAPAAQFNYAQQQHQQRNAQRSGGGSGGGGVPVAKSYGGDREYKVSLARSGSFMSSSINPAAAGHHSKSYRKSSAEAANGGAASDDSMHEKYFKSVENTPLSRRRHTTNATKSGGGPGGGGASGSNTATSTAGSGSSSHKKHSSDSSPQSPISPQTKSSRQAKTSATSALPQLQHSPRLQEPSHSIDFLSLERISLGKAGPISPGGGTENIGLLTHSSRGSNDSARQRQKSNNSTANRSQSHHYPGQSSLRHSASSSLDKRGYHVGGGSGDGRGGAGGEKRRSKQHQYQQHPDSDVEYDNGNISPLYTNWDKEMSHLLPLKHYIIEQAKLSGRYEYRGGDGGDSDSYHSDSQSEHSLSGHEPDNEDSDGGSDTHGGYLEHNYGMIDDYANMGDSVSYYAYMCPPHDPAGREDISDNVEAVLEGIGGNVMEPSAPTATVPKPKPRYQSSYYDTVSHSPSAGSGYHGQQLYSNTPPFSGHGHGHHVPPPALPHQQQLHLEPSDAKQKQSQTLPSPNRQISRLAGAGHQGPSVPAASAKEETGHGHGHSLAAGQQQAAGGSVTLASLSRPGHKMAPPSLKPTIQQIFPPSERAPGMGGMGLGGPTLACMKECDIEKFAADNLNLHSKGIFRKKASVRDMLSWTAEAISRPMLALSRDKADKKTAIELFKLVQIYMADRKARMGMTLNSVAIEIISASLPQQQLRDELYVQLCRQTTENPKRESLIRGWELMAICLSYVPPSPTFQPTLLNYVNRHRDPSFATGFMEVSKWPIHVQISHYATVCCRRLDRIGSSGRRLAKKPTVDEVEQARQQILRNSMFGNTLSEVMELQKDKFPFRKLPWIQTTLSEHVLLLNGKQTEGIFRVSADVDEVNCMKNRLDRWDVPDLNNSLVDAHAPASLLKLWYRELYDPLIPDAYYEDCVNTEDPDKAKEIVNKLPEINQLVLTYLIHFLQQFSISDVVSCTKMDSSNLAMVFAPNCLRCTSEDPKVILENARKEMSFMRTLIQHMDTTHLAKIV</sequence>